<keyword evidence="3" id="KW-1185">Reference proteome</keyword>
<dbReference type="Gene3D" id="3.20.20.120">
    <property type="entry name" value="Enolase-like C-terminal domain"/>
    <property type="match status" value="1"/>
</dbReference>
<proteinExistence type="predicted"/>
<evidence type="ECO:0000313" key="3">
    <source>
        <dbReference type="Proteomes" id="UP001501176"/>
    </source>
</evidence>
<dbReference type="InterPro" id="IPR029065">
    <property type="entry name" value="Enolase_C-like"/>
</dbReference>
<dbReference type="Pfam" id="PF13378">
    <property type="entry name" value="MR_MLE_C"/>
    <property type="match status" value="1"/>
</dbReference>
<gene>
    <name evidence="2" type="ORF">GCM10009125_23980</name>
</gene>
<organism evidence="2 3">
    <name type="scientific">Castellaniella daejeonensis</name>
    <dbReference type="NCBI Taxonomy" id="659013"/>
    <lineage>
        <taxon>Bacteria</taxon>
        <taxon>Pseudomonadati</taxon>
        <taxon>Pseudomonadota</taxon>
        <taxon>Betaproteobacteria</taxon>
        <taxon>Burkholderiales</taxon>
        <taxon>Alcaligenaceae</taxon>
        <taxon>Castellaniella</taxon>
    </lineage>
</organism>
<feature type="domain" description="Enolase C-terminal" evidence="1">
    <location>
        <begin position="220"/>
        <end position="363"/>
    </location>
</feature>
<dbReference type="InterPro" id="IPR036849">
    <property type="entry name" value="Enolase-like_C_sf"/>
</dbReference>
<accession>A0ABP3DJF0</accession>
<reference evidence="3" key="1">
    <citation type="journal article" date="2019" name="Int. J. Syst. Evol. Microbiol.">
        <title>The Global Catalogue of Microorganisms (GCM) 10K type strain sequencing project: providing services to taxonomists for standard genome sequencing and annotation.</title>
        <authorList>
            <consortium name="The Broad Institute Genomics Platform"/>
            <consortium name="The Broad Institute Genome Sequencing Center for Infectious Disease"/>
            <person name="Wu L."/>
            <person name="Ma J."/>
        </authorList>
    </citation>
    <scope>NUCLEOTIDE SEQUENCE [LARGE SCALE GENOMIC DNA]</scope>
    <source>
        <strain evidence="3">JCM 16240</strain>
    </source>
</reference>
<evidence type="ECO:0000313" key="2">
    <source>
        <dbReference type="EMBL" id="GAA0234241.1"/>
    </source>
</evidence>
<dbReference type="SUPFAM" id="SSF51604">
    <property type="entry name" value="Enolase C-terminal domain-like"/>
    <property type="match status" value="1"/>
</dbReference>
<name>A0ABP3DJF0_9BURK</name>
<sequence>MDAIRFVIEDIGFAERDVILRLPFRFGNATVNACPQAYARVRIRLEDGRTVTGCAAEMMIPKWFDKDPALTQERNFEQLREALSLTREAYRSDSGPDTAWGHSARHYRAIHGTAARRGLPPLVASYGPALVDRAVFDAVCHALGTSFCAALSANAAGMRLAGTGLAGDLAGFDLDAFLAAHPASLSGRRIAARHTVGLADALVEPPPGAPEDGLPCSLTQAAARYGHRHFKLKLAGDAQEDARRLADIVPVIQDAMDLVTLDGNEQYRDAAHLAAFLDRLECEPALAPLAERLAFIEQPLARAQALDTDVSALGTRVPLLIDESDATLDAFPRARAVGYTGVSSKSCKGFYKSVLNAARCTAWSRDTRRAYFLSGEDLTMQAGLGVQQDLALAGWLGLTHVERNGHHYVNGLAAAPQAEQQGFLAGFPTLYEHSDGAVRLRIDGGLIDLGGLDRAGFATGTAGGHVSWDAMRSVY</sequence>
<evidence type="ECO:0000259" key="1">
    <source>
        <dbReference type="Pfam" id="PF13378"/>
    </source>
</evidence>
<dbReference type="Proteomes" id="UP001501176">
    <property type="component" value="Unassembled WGS sequence"/>
</dbReference>
<dbReference type="RefSeq" id="WP_325126385.1">
    <property type="nucleotide sequence ID" value="NZ_BAAAFN010000015.1"/>
</dbReference>
<protein>
    <submittedName>
        <fullName evidence="2">Mandelate racemase</fullName>
    </submittedName>
</protein>
<comment type="caution">
    <text evidence="2">The sequence shown here is derived from an EMBL/GenBank/DDBJ whole genome shotgun (WGS) entry which is preliminary data.</text>
</comment>
<dbReference type="EMBL" id="BAAAFN010000015">
    <property type="protein sequence ID" value="GAA0234241.1"/>
    <property type="molecule type" value="Genomic_DNA"/>
</dbReference>